<organism evidence="2 3">
    <name type="scientific">Elsinoe ampelina</name>
    <dbReference type="NCBI Taxonomy" id="302913"/>
    <lineage>
        <taxon>Eukaryota</taxon>
        <taxon>Fungi</taxon>
        <taxon>Dikarya</taxon>
        <taxon>Ascomycota</taxon>
        <taxon>Pezizomycotina</taxon>
        <taxon>Dothideomycetes</taxon>
        <taxon>Dothideomycetidae</taxon>
        <taxon>Myriangiales</taxon>
        <taxon>Elsinoaceae</taxon>
        <taxon>Elsinoe</taxon>
    </lineage>
</organism>
<gene>
    <name evidence="2" type="ORF">BDZ85DRAFT_24303</name>
</gene>
<sequence length="204" mass="21857">MKRPGNQSKRKFDEAESTDDDENGSAAPAKKPKKSAQDVDNDSEVMKVLDLIERHNQRAASKIAAAKKVLLKNERRAKPGGDDKLKEENQQLKRDLAASEKRNKALEGGIQVLGCGKDDKLEAWRGGGEATDEEQSGTVGAAPPEGGRVQEARGEICQGGAGIGGGEARPRWLQGAARSPSRSHAIGQTGAELMIASRLGWRPR</sequence>
<proteinExistence type="predicted"/>
<protein>
    <submittedName>
        <fullName evidence="2">Uncharacterized protein</fullName>
    </submittedName>
</protein>
<evidence type="ECO:0000313" key="3">
    <source>
        <dbReference type="Proteomes" id="UP000799538"/>
    </source>
</evidence>
<feature type="region of interest" description="Disordered" evidence="1">
    <location>
        <begin position="1"/>
        <end position="43"/>
    </location>
</feature>
<dbReference type="AlphaFoldDB" id="A0A6A6G6B6"/>
<accession>A0A6A6G6B6</accession>
<feature type="region of interest" description="Disordered" evidence="1">
    <location>
        <begin position="72"/>
        <end position="103"/>
    </location>
</feature>
<name>A0A6A6G6B6_9PEZI</name>
<evidence type="ECO:0000256" key="1">
    <source>
        <dbReference type="SAM" id="MobiDB-lite"/>
    </source>
</evidence>
<keyword evidence="3" id="KW-1185">Reference proteome</keyword>
<evidence type="ECO:0000313" key="2">
    <source>
        <dbReference type="EMBL" id="KAF2221113.1"/>
    </source>
</evidence>
<dbReference type="Proteomes" id="UP000799538">
    <property type="component" value="Unassembled WGS sequence"/>
</dbReference>
<feature type="region of interest" description="Disordered" evidence="1">
    <location>
        <begin position="123"/>
        <end position="189"/>
    </location>
</feature>
<feature type="compositionally biased region" description="Gly residues" evidence="1">
    <location>
        <begin position="157"/>
        <end position="167"/>
    </location>
</feature>
<reference evidence="3" key="1">
    <citation type="journal article" date="2020" name="Stud. Mycol.">
        <title>101 Dothideomycetes genomes: A test case for predicting lifestyles and emergence of pathogens.</title>
        <authorList>
            <person name="Haridas S."/>
            <person name="Albert R."/>
            <person name="Binder M."/>
            <person name="Bloem J."/>
            <person name="LaButti K."/>
            <person name="Salamov A."/>
            <person name="Andreopoulos B."/>
            <person name="Baker S."/>
            <person name="Barry K."/>
            <person name="Bills G."/>
            <person name="Bluhm B."/>
            <person name="Cannon C."/>
            <person name="Castanera R."/>
            <person name="Culley D."/>
            <person name="Daum C."/>
            <person name="Ezra D."/>
            <person name="Gonzalez J."/>
            <person name="Henrissat B."/>
            <person name="Kuo A."/>
            <person name="Liang C."/>
            <person name="Lipzen A."/>
            <person name="Lutzoni F."/>
            <person name="Magnuson J."/>
            <person name="Mondo S."/>
            <person name="Nolan M."/>
            <person name="Ohm R."/>
            <person name="Pangilinan J."/>
            <person name="Park H.-J."/>
            <person name="Ramirez L."/>
            <person name="Alfaro M."/>
            <person name="Sun H."/>
            <person name="Tritt A."/>
            <person name="Yoshinaga Y."/>
            <person name="Zwiers L.-H."/>
            <person name="Turgeon B."/>
            <person name="Goodwin S."/>
            <person name="Spatafora J."/>
            <person name="Crous P."/>
            <person name="Grigoriev I."/>
        </authorList>
    </citation>
    <scope>NUCLEOTIDE SEQUENCE [LARGE SCALE GENOMIC DNA]</scope>
    <source>
        <strain evidence="3">CECT 20119</strain>
    </source>
</reference>
<dbReference type="OrthoDB" id="10440310at2759"/>
<dbReference type="EMBL" id="ML992511">
    <property type="protein sequence ID" value="KAF2221113.1"/>
    <property type="molecule type" value="Genomic_DNA"/>
</dbReference>